<feature type="transmembrane region" description="Helical" evidence="11">
    <location>
        <begin position="970"/>
        <end position="988"/>
    </location>
</feature>
<evidence type="ECO:0000256" key="4">
    <source>
        <dbReference type="ARBA" id="ARBA00022692"/>
    </source>
</evidence>
<feature type="region of interest" description="Disordered" evidence="10">
    <location>
        <begin position="549"/>
        <end position="575"/>
    </location>
</feature>
<feature type="compositionally biased region" description="Low complexity" evidence="10">
    <location>
        <begin position="1162"/>
        <end position="1179"/>
    </location>
</feature>
<feature type="region of interest" description="Disordered" evidence="10">
    <location>
        <begin position="663"/>
        <end position="736"/>
    </location>
</feature>
<feature type="transmembrane region" description="Helical" evidence="11">
    <location>
        <begin position="1269"/>
        <end position="1291"/>
    </location>
</feature>
<sequence>MSSNDTSTKPDWRNNRVPSCRPPANTTYLAIGQDLFSINEYVMSQYNYSLHHLDATTNITDMDAAPSVSRYVPAAFMTYTDLQSLNGLWKPTDYGSGVEYADGALNLFPNHAMNKDGRSDAGLQIGLWLNGTFGCFSTYTGKLDDQIQLLVEYLNHTKASKVFLRVGYEFDNPSFGYDDPAMYILAYRHIVASIREFLSNEANERILFVWHSWGAPISSKKMTLDHYYPGDKYVDWVGVSLFQQVFPWGAAAGGGSMADVENVLKFASARDKPCMIAESTPFGGIELKQSSKSVQKVIDGKNNDFGDDWNRWYGKVVDVINKYDISMWCYINADWESQPMWHGIGFGETRIASNKLVLTKWQEQVIHNGFAGRKFLMSGSLETCGVNVPDSSDKLENLADDFQWDRLSHIGSFIVIPFLLSILIGARRNDDADLQLRDDHLLSNNHSSHNAPDSPMATHAVEPSPGVTKSNPKGGNTTYFPFGFIYYSTKNDKHGKVANGEGAVGPPRGAFPPPISENGHVDDIRQEVNDINEYVASHPWYHQPHLIEEPELNNNGSDLPNNNKSFDKKLPMQQKKKNSQWQDQKAILSTTFNFTNAIIGAGAMGLGGAFAACGGGISIVCLLSFAYLTKLSLDLIVDLSSCPEIIVMVKEYYENEVGYYESEPEEMVEFDEEVAGSGSDGDEYQPPMNDAGEDGKNNSIGSQDQNAEQTTPEDTTKDGDETARITNKKDTSPLMAQEETLEAENHLESNRYDSLTTGSSPNLQLPLLNIDSDGNPISTLQLTEAQPNEELLQPCTYEELGRAAYGSRGRLAVLISKCLYSFGCLVAYVVVVRDNFGPALRRIISSDDSPAWLQDDDYLALWVSTLVMLPLSCPRTMEPLAKFSFVSVVSIMFLALSVVYLYFSCTDPMTSQTTFYENWIEIRSFSGFFESLGTFVFTFVCHHVVNIAYESLPTKLRNPKTWRRVSTNSIVMSTEASLAIGLFAYMTFGANTPADVLLAYPPDITLANISRLLLCLTMVLTFPLPFLTCREMLVLIMVDAHRLYYIHQLTRFNIFARLLGCITILRRKLWTLLFKETNNQSNAQLQLEDENVEPDAVEENVMEMQPPVPVRKRFSNWGKKLWIFNREYDHEWWDPAQPLLSDDEEENPLLDSSIGGLKGEAVNPSPLSSPEPSISSSEESYSDESISVVSVRVPAPKWLLKNGNGRQLSILWHAALTFVLWILATMSAVKAPSLGDVLDLVGACTGTLLAFVLPAVFSFKLKGYSHVSCAILSIGGFVGVCGTISSLVKFIRDTHE</sequence>
<dbReference type="PANTHER" id="PTHR22950">
    <property type="entry name" value="AMINO ACID TRANSPORTER"/>
    <property type="match status" value="1"/>
</dbReference>
<evidence type="ECO:0000256" key="9">
    <source>
        <dbReference type="ARBA" id="ARBA00023295"/>
    </source>
</evidence>
<dbReference type="GO" id="GO:0016020">
    <property type="term" value="C:membrane"/>
    <property type="evidence" value="ECO:0007669"/>
    <property type="project" value="UniProtKB-SubCell"/>
</dbReference>
<evidence type="ECO:0000256" key="2">
    <source>
        <dbReference type="ARBA" id="ARBA00008066"/>
    </source>
</evidence>
<reference evidence="13 14" key="1">
    <citation type="submission" date="2024-10" db="EMBL/GenBank/DDBJ databases">
        <title>Updated reference genomes for cyclostephanoid diatoms.</title>
        <authorList>
            <person name="Roberts W.R."/>
            <person name="Alverson A.J."/>
        </authorList>
    </citation>
    <scope>NUCLEOTIDE SEQUENCE [LARGE SCALE GENOMIC DNA]</scope>
    <source>
        <strain evidence="13 14">AJA010-31</strain>
    </source>
</reference>
<keyword evidence="4 11" id="KW-0812">Transmembrane</keyword>
<name>A0ABD3P714_9STRA</name>
<keyword evidence="6" id="KW-0029">Amino-acid transport</keyword>
<keyword evidence="7 11" id="KW-1133">Transmembrane helix</keyword>
<dbReference type="SUPFAM" id="SSF51445">
    <property type="entry name" value="(Trans)glycosidases"/>
    <property type="match status" value="1"/>
</dbReference>
<evidence type="ECO:0000256" key="5">
    <source>
        <dbReference type="ARBA" id="ARBA00022801"/>
    </source>
</evidence>
<comment type="similarity">
    <text evidence="2">Belongs to the amino acid/polyamine transporter 2 family.</text>
</comment>
<evidence type="ECO:0000256" key="8">
    <source>
        <dbReference type="ARBA" id="ARBA00023136"/>
    </source>
</evidence>
<dbReference type="Pfam" id="PF01490">
    <property type="entry name" value="Aa_trans"/>
    <property type="match status" value="3"/>
</dbReference>
<evidence type="ECO:0000256" key="6">
    <source>
        <dbReference type="ARBA" id="ARBA00022970"/>
    </source>
</evidence>
<evidence type="ECO:0000313" key="14">
    <source>
        <dbReference type="Proteomes" id="UP001530400"/>
    </source>
</evidence>
<feature type="transmembrane region" description="Helical" evidence="11">
    <location>
        <begin position="883"/>
        <end position="903"/>
    </location>
</feature>
<evidence type="ECO:0000256" key="3">
    <source>
        <dbReference type="ARBA" id="ARBA00022448"/>
    </source>
</evidence>
<dbReference type="GO" id="GO:0006865">
    <property type="term" value="P:amino acid transport"/>
    <property type="evidence" value="ECO:0007669"/>
    <property type="project" value="UniProtKB-KW"/>
</dbReference>
<feature type="domain" description="GH26" evidence="12">
    <location>
        <begin position="30"/>
        <end position="323"/>
    </location>
</feature>
<evidence type="ECO:0000256" key="11">
    <source>
        <dbReference type="SAM" id="Phobius"/>
    </source>
</evidence>
<protein>
    <recommendedName>
        <fullName evidence="12">GH26 domain-containing protein</fullName>
    </recommendedName>
</protein>
<dbReference type="Proteomes" id="UP001530400">
    <property type="component" value="Unassembled WGS sequence"/>
</dbReference>
<keyword evidence="9" id="KW-0326">Glycosidase</keyword>
<feature type="transmembrane region" description="Helical" evidence="11">
    <location>
        <begin position="811"/>
        <end position="831"/>
    </location>
</feature>
<dbReference type="InterPro" id="IPR022790">
    <property type="entry name" value="GH26_dom"/>
</dbReference>
<keyword evidence="14" id="KW-1185">Reference proteome</keyword>
<proteinExistence type="inferred from homology"/>
<feature type="transmembrane region" description="Helical" evidence="11">
    <location>
        <begin position="1210"/>
        <end position="1231"/>
    </location>
</feature>
<comment type="caution">
    <text evidence="13">The sequence shown here is derived from an EMBL/GenBank/DDBJ whole genome shotgun (WGS) entry which is preliminary data.</text>
</comment>
<feature type="region of interest" description="Disordered" evidence="10">
    <location>
        <begin position="1160"/>
        <end position="1179"/>
    </location>
</feature>
<dbReference type="InterPro" id="IPR013057">
    <property type="entry name" value="AA_transpt_TM"/>
</dbReference>
<dbReference type="PROSITE" id="PS51764">
    <property type="entry name" value="GH26"/>
    <property type="match status" value="1"/>
</dbReference>
<dbReference type="GO" id="GO:0016798">
    <property type="term" value="F:hydrolase activity, acting on glycosyl bonds"/>
    <property type="evidence" value="ECO:0007669"/>
    <property type="project" value="UniProtKB-KW"/>
</dbReference>
<feature type="transmembrane region" description="Helical" evidence="11">
    <location>
        <begin position="928"/>
        <end position="949"/>
    </location>
</feature>
<evidence type="ECO:0000256" key="10">
    <source>
        <dbReference type="SAM" id="MobiDB-lite"/>
    </source>
</evidence>
<keyword evidence="8 11" id="KW-0472">Membrane</keyword>
<keyword evidence="5" id="KW-0378">Hydrolase</keyword>
<evidence type="ECO:0000256" key="7">
    <source>
        <dbReference type="ARBA" id="ARBA00022989"/>
    </source>
</evidence>
<dbReference type="InterPro" id="IPR017853">
    <property type="entry name" value="GH"/>
</dbReference>
<gene>
    <name evidence="13" type="ORF">ACHAWO_003268</name>
</gene>
<organism evidence="13 14">
    <name type="scientific">Cyclotella atomus</name>
    <dbReference type="NCBI Taxonomy" id="382360"/>
    <lineage>
        <taxon>Eukaryota</taxon>
        <taxon>Sar</taxon>
        <taxon>Stramenopiles</taxon>
        <taxon>Ochrophyta</taxon>
        <taxon>Bacillariophyta</taxon>
        <taxon>Coscinodiscophyceae</taxon>
        <taxon>Thalassiosirophycidae</taxon>
        <taxon>Stephanodiscales</taxon>
        <taxon>Stephanodiscaceae</taxon>
        <taxon>Cyclotella</taxon>
    </lineage>
</organism>
<evidence type="ECO:0000259" key="12">
    <source>
        <dbReference type="PROSITE" id="PS51764"/>
    </source>
</evidence>
<accession>A0ABD3P714</accession>
<dbReference type="EMBL" id="JALLPJ020000760">
    <property type="protein sequence ID" value="KAL3783562.1"/>
    <property type="molecule type" value="Genomic_DNA"/>
</dbReference>
<comment type="subcellular location">
    <subcellularLocation>
        <location evidence="1">Membrane</location>
        <topology evidence="1">Multi-pass membrane protein</topology>
    </subcellularLocation>
</comment>
<feature type="compositionally biased region" description="Low complexity" evidence="10">
    <location>
        <begin position="553"/>
        <end position="563"/>
    </location>
</feature>
<feature type="region of interest" description="Disordered" evidence="10">
    <location>
        <begin position="443"/>
        <end position="473"/>
    </location>
</feature>
<evidence type="ECO:0000313" key="13">
    <source>
        <dbReference type="EMBL" id="KAL3783562.1"/>
    </source>
</evidence>
<evidence type="ECO:0000256" key="1">
    <source>
        <dbReference type="ARBA" id="ARBA00004141"/>
    </source>
</evidence>
<dbReference type="Gene3D" id="3.20.20.80">
    <property type="entry name" value="Glycosidases"/>
    <property type="match status" value="1"/>
</dbReference>
<feature type="compositionally biased region" description="Acidic residues" evidence="10">
    <location>
        <begin position="663"/>
        <end position="674"/>
    </location>
</feature>
<keyword evidence="3" id="KW-0813">Transport</keyword>
<feature type="transmembrane region" description="Helical" evidence="11">
    <location>
        <begin position="1237"/>
        <end position="1257"/>
    </location>
</feature>
<feature type="transmembrane region" description="Helical" evidence="11">
    <location>
        <begin position="1008"/>
        <end position="1027"/>
    </location>
</feature>
<feature type="compositionally biased region" description="Polar residues" evidence="10">
    <location>
        <begin position="697"/>
        <end position="713"/>
    </location>
</feature>
<feature type="compositionally biased region" description="Basic and acidic residues" evidence="10">
    <location>
        <begin position="714"/>
        <end position="731"/>
    </location>
</feature>
<dbReference type="PANTHER" id="PTHR22950:SF458">
    <property type="entry name" value="SODIUM-COUPLED NEUTRAL AMINO ACID TRANSPORTER 11-RELATED"/>
    <property type="match status" value="1"/>
</dbReference>